<sequence>MKTYLEASQEGGRSLFSRNITGEVVMLNLLRFRKEADYTDFPELSASYTLTGREAYQKYIDHTLPLLRNSGGDILFLGEGAHYLIGPVEESWDMVMMVRQNSLKDFMAFADDPEYLAGIGHRYAALEDSRLLPLTQIKG</sequence>
<keyword evidence="3" id="KW-1185">Reference proteome</keyword>
<dbReference type="InterPro" id="IPR011008">
    <property type="entry name" value="Dimeric_a/b-barrel"/>
</dbReference>
<evidence type="ECO:0000259" key="1">
    <source>
        <dbReference type="Pfam" id="PF07045"/>
    </source>
</evidence>
<evidence type="ECO:0000313" key="2">
    <source>
        <dbReference type="EMBL" id="MDM5271700.1"/>
    </source>
</evidence>
<proteinExistence type="predicted"/>
<dbReference type="PANTHER" id="PTHR40257:SF1">
    <property type="entry name" value="DUF1330 DOMAIN-CONTAINING PROTEIN"/>
    <property type="match status" value="1"/>
</dbReference>
<dbReference type="PANTHER" id="PTHR40257">
    <property type="match status" value="1"/>
</dbReference>
<dbReference type="Pfam" id="PF07045">
    <property type="entry name" value="DUF1330"/>
    <property type="match status" value="1"/>
</dbReference>
<gene>
    <name evidence="2" type="ORF">PGH07_05895</name>
</gene>
<protein>
    <submittedName>
        <fullName evidence="2">DUF1330 domain-containing protein</fullName>
    </submittedName>
</protein>
<organism evidence="2 3">
    <name type="scientific">Sulfurovum zhangzhouensis</name>
    <dbReference type="NCBI Taxonomy" id="3019067"/>
    <lineage>
        <taxon>Bacteria</taxon>
        <taxon>Pseudomonadati</taxon>
        <taxon>Campylobacterota</taxon>
        <taxon>Epsilonproteobacteria</taxon>
        <taxon>Campylobacterales</taxon>
        <taxon>Sulfurovaceae</taxon>
        <taxon>Sulfurovum</taxon>
    </lineage>
</organism>
<dbReference type="SUPFAM" id="SSF54909">
    <property type="entry name" value="Dimeric alpha+beta barrel"/>
    <property type="match status" value="1"/>
</dbReference>
<dbReference type="Gene3D" id="3.30.70.100">
    <property type="match status" value="1"/>
</dbReference>
<name>A0ABT7QXZ0_9BACT</name>
<accession>A0ABT7QXZ0</accession>
<dbReference type="Proteomes" id="UP001169069">
    <property type="component" value="Unassembled WGS sequence"/>
</dbReference>
<evidence type="ECO:0000313" key="3">
    <source>
        <dbReference type="Proteomes" id="UP001169069"/>
    </source>
</evidence>
<dbReference type="EMBL" id="JAQIBD010000002">
    <property type="protein sequence ID" value="MDM5271700.1"/>
    <property type="molecule type" value="Genomic_DNA"/>
</dbReference>
<feature type="domain" description="DUF1330" evidence="1">
    <location>
        <begin position="46"/>
        <end position="127"/>
    </location>
</feature>
<reference evidence="2" key="1">
    <citation type="submission" date="2023-01" db="EMBL/GenBank/DDBJ databases">
        <title>Sulfurovum sp. zt1-1 genome assembly.</title>
        <authorList>
            <person name="Wang J."/>
        </authorList>
    </citation>
    <scope>NUCLEOTIDE SEQUENCE</scope>
    <source>
        <strain evidence="2">Zt1-1</strain>
    </source>
</reference>
<dbReference type="InterPro" id="IPR010753">
    <property type="entry name" value="DUF1330"/>
</dbReference>
<comment type="caution">
    <text evidence="2">The sequence shown here is derived from an EMBL/GenBank/DDBJ whole genome shotgun (WGS) entry which is preliminary data.</text>
</comment>
<dbReference type="RefSeq" id="WP_289413396.1">
    <property type="nucleotide sequence ID" value="NZ_JAQIBD010000002.1"/>
</dbReference>